<evidence type="ECO:0000313" key="5">
    <source>
        <dbReference type="Proteomes" id="UP000265703"/>
    </source>
</evidence>
<dbReference type="EMBL" id="QKYT01000084">
    <property type="protein sequence ID" value="RIA94316.1"/>
    <property type="molecule type" value="Genomic_DNA"/>
</dbReference>
<keyword evidence="2" id="KW-0812">Transmembrane</keyword>
<evidence type="ECO:0000259" key="3">
    <source>
        <dbReference type="PROSITE" id="PS50011"/>
    </source>
</evidence>
<dbReference type="PROSITE" id="PS00107">
    <property type="entry name" value="PROTEIN_KINASE_ATP"/>
    <property type="match status" value="1"/>
</dbReference>
<dbReference type="InterPro" id="IPR017441">
    <property type="entry name" value="Protein_kinase_ATP_BS"/>
</dbReference>
<keyword evidence="1" id="KW-0067">ATP-binding</keyword>
<dbReference type="InterPro" id="IPR000719">
    <property type="entry name" value="Prot_kinase_dom"/>
</dbReference>
<dbReference type="GO" id="GO:0005524">
    <property type="term" value="F:ATP binding"/>
    <property type="evidence" value="ECO:0007669"/>
    <property type="project" value="UniProtKB-UniRule"/>
</dbReference>
<keyword evidence="5" id="KW-1185">Reference proteome</keyword>
<dbReference type="AlphaFoldDB" id="A0A397TBI7"/>
<keyword evidence="1" id="KW-0547">Nucleotide-binding</keyword>
<comment type="caution">
    <text evidence="4">The sequence shown here is derived from an EMBL/GenBank/DDBJ whole genome shotgun (WGS) entry which is preliminary data.</text>
</comment>
<dbReference type="Gene3D" id="3.30.200.20">
    <property type="entry name" value="Phosphorylase Kinase, domain 1"/>
    <property type="match status" value="1"/>
</dbReference>
<name>A0A397TBI7_9GLOM</name>
<evidence type="ECO:0000256" key="2">
    <source>
        <dbReference type="SAM" id="Phobius"/>
    </source>
</evidence>
<sequence length="107" mass="12990">MQATTNNLNEWINWIEQANLIKRYKYEDLNNIKEIGSGSFGTVYRANWKNFHKYLALKSFFNLNNITAKEIIDEVNTYFSHNVIMYIYIYIYNTFLIFFKNIYNLFL</sequence>
<evidence type="ECO:0000313" key="4">
    <source>
        <dbReference type="EMBL" id="RIA94316.1"/>
    </source>
</evidence>
<dbReference type="GO" id="GO:0004672">
    <property type="term" value="F:protein kinase activity"/>
    <property type="evidence" value="ECO:0007669"/>
    <property type="project" value="InterPro"/>
</dbReference>
<reference evidence="4 5" key="1">
    <citation type="submission" date="2018-06" db="EMBL/GenBank/DDBJ databases">
        <title>Comparative genomics reveals the genomic features of Rhizophagus irregularis, R. cerebriforme, R. diaphanum and Gigaspora rosea, and their symbiotic lifestyle signature.</title>
        <authorList>
            <person name="Morin E."/>
            <person name="San Clemente H."/>
            <person name="Chen E.C.H."/>
            <person name="De La Providencia I."/>
            <person name="Hainaut M."/>
            <person name="Kuo A."/>
            <person name="Kohler A."/>
            <person name="Murat C."/>
            <person name="Tang N."/>
            <person name="Roy S."/>
            <person name="Loubradou J."/>
            <person name="Henrissat B."/>
            <person name="Grigoriev I.V."/>
            <person name="Corradi N."/>
            <person name="Roux C."/>
            <person name="Martin F.M."/>
        </authorList>
    </citation>
    <scope>NUCLEOTIDE SEQUENCE [LARGE SCALE GENOMIC DNA]</scope>
    <source>
        <strain evidence="4 5">DAOM 227022</strain>
    </source>
</reference>
<protein>
    <recommendedName>
        <fullName evidence="3">Protein kinase domain-containing protein</fullName>
    </recommendedName>
</protein>
<feature type="binding site" evidence="1">
    <location>
        <position position="58"/>
    </location>
    <ligand>
        <name>ATP</name>
        <dbReference type="ChEBI" id="CHEBI:30616"/>
    </ligand>
</feature>
<dbReference type="OrthoDB" id="10261027at2759"/>
<dbReference type="InterPro" id="IPR011009">
    <property type="entry name" value="Kinase-like_dom_sf"/>
</dbReference>
<dbReference type="Proteomes" id="UP000265703">
    <property type="component" value="Unassembled WGS sequence"/>
</dbReference>
<gene>
    <name evidence="4" type="ORF">C1645_573851</name>
</gene>
<organism evidence="4 5">
    <name type="scientific">Glomus cerebriforme</name>
    <dbReference type="NCBI Taxonomy" id="658196"/>
    <lineage>
        <taxon>Eukaryota</taxon>
        <taxon>Fungi</taxon>
        <taxon>Fungi incertae sedis</taxon>
        <taxon>Mucoromycota</taxon>
        <taxon>Glomeromycotina</taxon>
        <taxon>Glomeromycetes</taxon>
        <taxon>Glomerales</taxon>
        <taxon>Glomeraceae</taxon>
        <taxon>Glomus</taxon>
    </lineage>
</organism>
<accession>A0A397TBI7</accession>
<dbReference type="PROSITE" id="PS50011">
    <property type="entry name" value="PROTEIN_KINASE_DOM"/>
    <property type="match status" value="1"/>
</dbReference>
<keyword evidence="2" id="KW-1133">Transmembrane helix</keyword>
<feature type="domain" description="Protein kinase" evidence="3">
    <location>
        <begin position="29"/>
        <end position="107"/>
    </location>
</feature>
<keyword evidence="2" id="KW-0472">Membrane</keyword>
<evidence type="ECO:0000256" key="1">
    <source>
        <dbReference type="PROSITE-ProRule" id="PRU10141"/>
    </source>
</evidence>
<proteinExistence type="predicted"/>
<dbReference type="SUPFAM" id="SSF56112">
    <property type="entry name" value="Protein kinase-like (PK-like)"/>
    <property type="match status" value="1"/>
</dbReference>
<feature type="transmembrane region" description="Helical" evidence="2">
    <location>
        <begin position="83"/>
        <end position="103"/>
    </location>
</feature>